<feature type="domain" description="Chorismate-utilising enzyme C-terminal" evidence="3">
    <location>
        <begin position="212"/>
        <end position="465"/>
    </location>
</feature>
<dbReference type="PANTHER" id="PTHR11236">
    <property type="entry name" value="AMINOBENZOATE/ANTHRANILATE SYNTHASE"/>
    <property type="match status" value="1"/>
</dbReference>
<dbReference type="SUPFAM" id="SSF56322">
    <property type="entry name" value="ADC synthase"/>
    <property type="match status" value="1"/>
</dbReference>
<gene>
    <name evidence="5" type="primary">pabB</name>
    <name evidence="5" type="ORF">ALFOR1_30952</name>
</gene>
<evidence type="ECO:0000256" key="2">
    <source>
        <dbReference type="ARBA" id="ARBA00022679"/>
    </source>
</evidence>
<dbReference type="NCBIfam" id="TIGR00553">
    <property type="entry name" value="pabB"/>
    <property type="match status" value="1"/>
</dbReference>
<evidence type="ECO:0000259" key="3">
    <source>
        <dbReference type="Pfam" id="PF00425"/>
    </source>
</evidence>
<dbReference type="InterPro" id="IPR006805">
    <property type="entry name" value="Anth_synth_I_N"/>
</dbReference>
<dbReference type="Gene3D" id="3.60.120.10">
    <property type="entry name" value="Anthranilate synthase"/>
    <property type="match status" value="1"/>
</dbReference>
<name>A0A6T9Y232_ALTMA</name>
<dbReference type="InterPro" id="IPR015890">
    <property type="entry name" value="Chorismate_C"/>
</dbReference>
<reference evidence="5 6" key="1">
    <citation type="submission" date="2020-06" db="EMBL/GenBank/DDBJ databases">
        <authorList>
            <person name="Duchaud E."/>
        </authorList>
    </citation>
    <scope>NUCLEOTIDE SEQUENCE [LARGE SCALE GENOMIC DNA]</scope>
    <source>
        <strain evidence="5">Alteromonas fortis</strain>
    </source>
</reference>
<dbReference type="GO" id="GO:0046820">
    <property type="term" value="F:4-amino-4-deoxychorismate synthase activity"/>
    <property type="evidence" value="ECO:0007669"/>
    <property type="project" value="UniProtKB-EC"/>
</dbReference>
<dbReference type="EC" id="2.6.1.85" evidence="1"/>
<dbReference type="PANTHER" id="PTHR11236:SF50">
    <property type="entry name" value="AMINODEOXYCHORISMATE SYNTHASE COMPONENT 1"/>
    <property type="match status" value="1"/>
</dbReference>
<dbReference type="Proteomes" id="UP000509458">
    <property type="component" value="Chromosome"/>
</dbReference>
<evidence type="ECO:0000256" key="1">
    <source>
        <dbReference type="ARBA" id="ARBA00013139"/>
    </source>
</evidence>
<dbReference type="EMBL" id="LR812090">
    <property type="protein sequence ID" value="CAB9494011.1"/>
    <property type="molecule type" value="Genomic_DNA"/>
</dbReference>
<dbReference type="InterPro" id="IPR019999">
    <property type="entry name" value="Anth_synth_I-like"/>
</dbReference>
<organism evidence="5 6">
    <name type="scientific">Alteromonas macleodii</name>
    <name type="common">Pseudoalteromonas macleodii</name>
    <dbReference type="NCBI Taxonomy" id="28108"/>
    <lineage>
        <taxon>Bacteria</taxon>
        <taxon>Pseudomonadati</taxon>
        <taxon>Pseudomonadota</taxon>
        <taxon>Gammaproteobacteria</taxon>
        <taxon>Alteromonadales</taxon>
        <taxon>Alteromonadaceae</taxon>
        <taxon>Alteromonas/Salinimonas group</taxon>
        <taxon>Alteromonas</taxon>
    </lineage>
</organism>
<evidence type="ECO:0000313" key="6">
    <source>
        <dbReference type="Proteomes" id="UP000509458"/>
    </source>
</evidence>
<evidence type="ECO:0000259" key="4">
    <source>
        <dbReference type="Pfam" id="PF04715"/>
    </source>
</evidence>
<dbReference type="GO" id="GO:0009396">
    <property type="term" value="P:folic acid-containing compound biosynthetic process"/>
    <property type="evidence" value="ECO:0007669"/>
    <property type="project" value="InterPro"/>
</dbReference>
<dbReference type="GO" id="GO:0000162">
    <property type="term" value="P:L-tryptophan biosynthetic process"/>
    <property type="evidence" value="ECO:0007669"/>
    <property type="project" value="TreeGrafter"/>
</dbReference>
<dbReference type="PRINTS" id="PR00095">
    <property type="entry name" value="ANTSNTHASEI"/>
</dbReference>
<protein>
    <recommendedName>
        <fullName evidence="1">aminodeoxychorismate synthase</fullName>
        <ecNumber evidence="1">2.6.1.85</ecNumber>
    </recommendedName>
</protein>
<proteinExistence type="predicted"/>
<dbReference type="RefSeq" id="WP_179985201.1">
    <property type="nucleotide sequence ID" value="NZ_LR812090.1"/>
</dbReference>
<keyword evidence="2 5" id="KW-0808">Transferase</keyword>
<accession>A0A6T9Y232</accession>
<dbReference type="InterPro" id="IPR005801">
    <property type="entry name" value="ADC_synthase"/>
</dbReference>
<dbReference type="AlphaFoldDB" id="A0A6T9Y232"/>
<dbReference type="InterPro" id="IPR005802">
    <property type="entry name" value="ADC_synth_comp_1"/>
</dbReference>
<dbReference type="Pfam" id="PF04715">
    <property type="entry name" value="Anth_synt_I_N"/>
    <property type="match status" value="1"/>
</dbReference>
<feature type="domain" description="Anthranilate synthase component I N-terminal" evidence="4">
    <location>
        <begin position="35"/>
        <end position="172"/>
    </location>
</feature>
<evidence type="ECO:0000313" key="5">
    <source>
        <dbReference type="EMBL" id="CAB9494011.1"/>
    </source>
</evidence>
<keyword evidence="5" id="KW-0032">Aminotransferase</keyword>
<sequence length="478" mass="53309">MPHADTINVHVTRFTQQELANEFALDCDNTIVFNRLFEQISAQPYAILFDTSGSSKSDGRFNIMAFSPTAVIEAKGEQTELIDLHTSSRQRLNMLPFEAVQAHLHAKVESIVVKATFDTTHLPFIVGVAGMAGYDTGRFYETLPSMAQNDYSTPDFTVGLYLYSLIEDTQTGYIYFCSADNRSLSQVFKSLKQVPTPEGFKLTSPFESNLSKDAYETCLAKISAYLRAGDCYQVNMAQRFSAAFEGSMWQAYCELRNQNQAPFSAYYNLPQGCIASISPERFLRVKNKVVETKPIKGTRPRFNDVEKDEASAQSLLNAEKDRAENLMIVDLLRNDVSKHCKPHTVKVPALFALESYEAVHHLVSTVTGELNDASSPLALLASAFPGGSITGAPKIRAMEVIDELEPHRRHIYCGSVFYMGYREDMDSSICIRTVLAENNRLHCWAGGGIVLDSVPSEEYQETLDKVSKILPVLAMMNQ</sequence>
<dbReference type="Pfam" id="PF00425">
    <property type="entry name" value="Chorismate_bind"/>
    <property type="match status" value="1"/>
</dbReference>